<keyword evidence="4" id="KW-0862">Zinc</keyword>
<feature type="compositionally biased region" description="Basic residues" evidence="7">
    <location>
        <begin position="1"/>
        <end position="11"/>
    </location>
</feature>
<name>A0AAW2U9Z1_SESRA</name>
<dbReference type="GO" id="GO:0003700">
    <property type="term" value="F:DNA-binding transcription factor activity"/>
    <property type="evidence" value="ECO:0007669"/>
    <property type="project" value="InterPro"/>
</dbReference>
<feature type="domain" description="C2H2-type" evidence="8">
    <location>
        <begin position="141"/>
        <end position="161"/>
    </location>
</feature>
<dbReference type="GO" id="GO:0000976">
    <property type="term" value="F:transcription cis-regulatory region binding"/>
    <property type="evidence" value="ECO:0007669"/>
    <property type="project" value="TreeGrafter"/>
</dbReference>
<dbReference type="EMBL" id="JACGWJ010000006">
    <property type="protein sequence ID" value="KAL0412621.1"/>
    <property type="molecule type" value="Genomic_DNA"/>
</dbReference>
<accession>A0AAW2U9Z1</accession>
<keyword evidence="3" id="KW-0863">Zinc-finger</keyword>
<dbReference type="Gene3D" id="3.30.160.60">
    <property type="entry name" value="Classic Zinc Finger"/>
    <property type="match status" value="1"/>
</dbReference>
<dbReference type="InterPro" id="IPR013087">
    <property type="entry name" value="Znf_C2H2_type"/>
</dbReference>
<dbReference type="InterPro" id="IPR036236">
    <property type="entry name" value="Znf_C2H2_sf"/>
</dbReference>
<evidence type="ECO:0000256" key="5">
    <source>
        <dbReference type="ARBA" id="ARBA00023015"/>
    </source>
</evidence>
<evidence type="ECO:0000256" key="1">
    <source>
        <dbReference type="ARBA" id="ARBA00022723"/>
    </source>
</evidence>
<evidence type="ECO:0000313" key="9">
    <source>
        <dbReference type="EMBL" id="KAL0412621.1"/>
    </source>
</evidence>
<dbReference type="GO" id="GO:0008270">
    <property type="term" value="F:zinc ion binding"/>
    <property type="evidence" value="ECO:0007669"/>
    <property type="project" value="UniProtKB-KW"/>
</dbReference>
<reference evidence="9" key="1">
    <citation type="submission" date="2020-06" db="EMBL/GenBank/DDBJ databases">
        <authorList>
            <person name="Li T."/>
            <person name="Hu X."/>
            <person name="Zhang T."/>
            <person name="Song X."/>
            <person name="Zhang H."/>
            <person name="Dai N."/>
            <person name="Sheng W."/>
            <person name="Hou X."/>
            <person name="Wei L."/>
        </authorList>
    </citation>
    <scope>NUCLEOTIDE SEQUENCE</scope>
    <source>
        <strain evidence="9">G02</strain>
        <tissue evidence="9">Leaf</tissue>
    </source>
</reference>
<dbReference type="SUPFAM" id="SSF57667">
    <property type="entry name" value="beta-beta-alpha zinc fingers"/>
    <property type="match status" value="1"/>
</dbReference>
<dbReference type="PANTHER" id="PTHR45988">
    <property type="entry name" value="C2H2 TYPE ZINC FINGER TRANSCRIPTION FACTOR FAMILY-RELATED"/>
    <property type="match status" value="1"/>
</dbReference>
<comment type="caution">
    <text evidence="9">The sequence shown here is derived from an EMBL/GenBank/DDBJ whole genome shotgun (WGS) entry which is preliminary data.</text>
</comment>
<proteinExistence type="predicted"/>
<keyword evidence="6" id="KW-0804">Transcription</keyword>
<dbReference type="PANTHER" id="PTHR45988:SF1">
    <property type="entry name" value="ZINC FINGER PROTEIN AZF2"/>
    <property type="match status" value="1"/>
</dbReference>
<dbReference type="PROSITE" id="PS00028">
    <property type="entry name" value="ZINC_FINGER_C2H2_1"/>
    <property type="match status" value="1"/>
</dbReference>
<evidence type="ECO:0000256" key="7">
    <source>
        <dbReference type="SAM" id="MobiDB-lite"/>
    </source>
</evidence>
<evidence type="ECO:0000256" key="4">
    <source>
        <dbReference type="ARBA" id="ARBA00022833"/>
    </source>
</evidence>
<dbReference type="GO" id="GO:0005634">
    <property type="term" value="C:nucleus"/>
    <property type="evidence" value="ECO:0007669"/>
    <property type="project" value="TreeGrafter"/>
</dbReference>
<dbReference type="AlphaFoldDB" id="A0AAW2U9Z1"/>
<gene>
    <name evidence="9" type="ORF">Sradi_1463800</name>
</gene>
<keyword evidence="5" id="KW-0805">Transcription regulation</keyword>
<feature type="compositionally biased region" description="Polar residues" evidence="7">
    <location>
        <begin position="165"/>
        <end position="182"/>
    </location>
</feature>
<sequence length="249" mass="26297">MGTQHHQRRRRPFDDVDQPSGVGSWPEAKRCKIMDNFVSEEEEIVAECLLMLAQSAGGFCVSSSSTDANSAFVAESMEGNQPAAVVDTKKDQEHSYPADPATITAANTAGGGSMPVDDSSDTTITSSTIVRPLAPKNSFPCNVCGKICPSHQALGGHKTSHRPKPQTTTVPSANSRQRNAATSGRIHQCHVCQKISPTGQALGGHMRKHYDGTLGGSTSSHVTGSVVRNFDLNLPPPPESDCGDDAESA</sequence>
<reference evidence="9" key="2">
    <citation type="journal article" date="2024" name="Plant">
        <title>Genomic evolution and insights into agronomic trait innovations of Sesamum species.</title>
        <authorList>
            <person name="Miao H."/>
            <person name="Wang L."/>
            <person name="Qu L."/>
            <person name="Liu H."/>
            <person name="Sun Y."/>
            <person name="Le M."/>
            <person name="Wang Q."/>
            <person name="Wei S."/>
            <person name="Zheng Y."/>
            <person name="Lin W."/>
            <person name="Duan Y."/>
            <person name="Cao H."/>
            <person name="Xiong S."/>
            <person name="Wang X."/>
            <person name="Wei L."/>
            <person name="Li C."/>
            <person name="Ma Q."/>
            <person name="Ju M."/>
            <person name="Zhao R."/>
            <person name="Li G."/>
            <person name="Mu C."/>
            <person name="Tian Q."/>
            <person name="Mei H."/>
            <person name="Zhang T."/>
            <person name="Gao T."/>
            <person name="Zhang H."/>
        </authorList>
    </citation>
    <scope>NUCLEOTIDE SEQUENCE</scope>
    <source>
        <strain evidence="9">G02</strain>
    </source>
</reference>
<dbReference type="Pfam" id="PF13912">
    <property type="entry name" value="zf-C2H2_6"/>
    <property type="match status" value="2"/>
</dbReference>
<evidence type="ECO:0000259" key="8">
    <source>
        <dbReference type="PROSITE" id="PS00028"/>
    </source>
</evidence>
<feature type="region of interest" description="Disordered" evidence="7">
    <location>
        <begin position="153"/>
        <end position="185"/>
    </location>
</feature>
<feature type="region of interest" description="Disordered" evidence="7">
    <location>
        <begin position="1"/>
        <end position="26"/>
    </location>
</feature>
<dbReference type="SMART" id="SM00355">
    <property type="entry name" value="ZnF_C2H2"/>
    <property type="match status" value="2"/>
</dbReference>
<keyword evidence="1" id="KW-0479">Metal-binding</keyword>
<evidence type="ECO:0000256" key="2">
    <source>
        <dbReference type="ARBA" id="ARBA00022737"/>
    </source>
</evidence>
<organism evidence="9">
    <name type="scientific">Sesamum radiatum</name>
    <name type="common">Black benniseed</name>
    <dbReference type="NCBI Taxonomy" id="300843"/>
    <lineage>
        <taxon>Eukaryota</taxon>
        <taxon>Viridiplantae</taxon>
        <taxon>Streptophyta</taxon>
        <taxon>Embryophyta</taxon>
        <taxon>Tracheophyta</taxon>
        <taxon>Spermatophyta</taxon>
        <taxon>Magnoliopsida</taxon>
        <taxon>eudicotyledons</taxon>
        <taxon>Gunneridae</taxon>
        <taxon>Pentapetalae</taxon>
        <taxon>asterids</taxon>
        <taxon>lamiids</taxon>
        <taxon>Lamiales</taxon>
        <taxon>Pedaliaceae</taxon>
        <taxon>Sesamum</taxon>
    </lineage>
</organism>
<evidence type="ECO:0000256" key="6">
    <source>
        <dbReference type="ARBA" id="ARBA00023163"/>
    </source>
</evidence>
<evidence type="ECO:0000256" key="3">
    <source>
        <dbReference type="ARBA" id="ARBA00022771"/>
    </source>
</evidence>
<dbReference type="InterPro" id="IPR044653">
    <property type="entry name" value="AZF1/2/3-like"/>
</dbReference>
<keyword evidence="2" id="KW-0677">Repeat</keyword>
<protein>
    <submittedName>
        <fullName evidence="9">Zinc finger protein AZF3</fullName>
    </submittedName>
</protein>